<organism evidence="1 2">
    <name type="scientific">Candidatus Uhrbacteria bacterium RIFCSPLOWO2_02_FULL_48_12</name>
    <dbReference type="NCBI Taxonomy" id="1802407"/>
    <lineage>
        <taxon>Bacteria</taxon>
        <taxon>Candidatus Uhriibacteriota</taxon>
    </lineage>
</organism>
<sequence length="139" mass="16027">MVERPSQSGRLVAKANGGLFIFMNLKEQRICRQSSKFFNQFLLKNLLNRVIINSIKNLKLSSARRSCDFRISRGAFLAAFGGENCPNYLKNRPLLHQGSRFAREAKQVAVQALLIDKYAKAIQNFRRVHICNFWIRRAP</sequence>
<proteinExistence type="predicted"/>
<protein>
    <submittedName>
        <fullName evidence="1">Uncharacterized protein</fullName>
    </submittedName>
</protein>
<dbReference type="EMBL" id="MGEP01000005">
    <property type="protein sequence ID" value="OGL87496.1"/>
    <property type="molecule type" value="Genomic_DNA"/>
</dbReference>
<gene>
    <name evidence="1" type="ORF">A3I40_02345</name>
</gene>
<dbReference type="Proteomes" id="UP000178723">
    <property type="component" value="Unassembled WGS sequence"/>
</dbReference>
<comment type="caution">
    <text evidence="1">The sequence shown here is derived from an EMBL/GenBank/DDBJ whole genome shotgun (WGS) entry which is preliminary data.</text>
</comment>
<name>A0A1F7VAH1_9BACT</name>
<reference evidence="1 2" key="1">
    <citation type="journal article" date="2016" name="Nat. Commun.">
        <title>Thousands of microbial genomes shed light on interconnected biogeochemical processes in an aquifer system.</title>
        <authorList>
            <person name="Anantharaman K."/>
            <person name="Brown C.T."/>
            <person name="Hug L.A."/>
            <person name="Sharon I."/>
            <person name="Castelle C.J."/>
            <person name="Probst A.J."/>
            <person name="Thomas B.C."/>
            <person name="Singh A."/>
            <person name="Wilkins M.J."/>
            <person name="Karaoz U."/>
            <person name="Brodie E.L."/>
            <person name="Williams K.H."/>
            <person name="Hubbard S.S."/>
            <person name="Banfield J.F."/>
        </authorList>
    </citation>
    <scope>NUCLEOTIDE SEQUENCE [LARGE SCALE GENOMIC DNA]</scope>
</reference>
<evidence type="ECO:0000313" key="2">
    <source>
        <dbReference type="Proteomes" id="UP000178723"/>
    </source>
</evidence>
<dbReference type="AlphaFoldDB" id="A0A1F7VAH1"/>
<dbReference type="STRING" id="1802407.A3I40_02345"/>
<evidence type="ECO:0000313" key="1">
    <source>
        <dbReference type="EMBL" id="OGL87496.1"/>
    </source>
</evidence>
<accession>A0A1F7VAH1</accession>